<dbReference type="KEGG" id="eae:EAE_23545"/>
<accession>A0A0H3FYJ8</accession>
<dbReference type="AlphaFoldDB" id="A0A0H3FYJ8"/>
<keyword evidence="2" id="KW-1185">Reference proteome</keyword>
<dbReference type="HOGENOM" id="CLU_3389221_0_0_6"/>
<reference evidence="1 2" key="1">
    <citation type="journal article" date="2012" name="J. Bacteriol.">
        <title>Complete genome sequence of Enterobacter aerogenes KCTC 2190.</title>
        <authorList>
            <person name="Shin S.H."/>
            <person name="Kim S."/>
            <person name="Kim J.Y."/>
            <person name="Lee S."/>
            <person name="Um Y."/>
            <person name="Oh M.K."/>
            <person name="Kim Y.R."/>
            <person name="Lee J."/>
            <person name="Yang K.S."/>
        </authorList>
    </citation>
    <scope>NUCLEOTIDE SEQUENCE [LARGE SCALE GENOMIC DNA]</scope>
    <source>
        <strain evidence="1 2">KCTC 2190</strain>
    </source>
</reference>
<dbReference type="Proteomes" id="UP000008881">
    <property type="component" value="Chromosome"/>
</dbReference>
<evidence type="ECO:0000313" key="1">
    <source>
        <dbReference type="EMBL" id="AEG99606.1"/>
    </source>
</evidence>
<protein>
    <submittedName>
        <fullName evidence="1">Uncharacterized protein</fullName>
    </submittedName>
</protein>
<dbReference type="EMBL" id="CP002824">
    <property type="protein sequence ID" value="AEG99606.1"/>
    <property type="molecule type" value="Genomic_DNA"/>
</dbReference>
<name>A0A0H3FYJ8_KLEAK</name>
<gene>
    <name evidence="1" type="ordered locus">EAE_23545</name>
</gene>
<sequence length="32" mass="3783">MLKNVMLMDEYAHREIMDKIQGKRDVSSEDEA</sequence>
<proteinExistence type="predicted"/>
<evidence type="ECO:0000313" key="2">
    <source>
        <dbReference type="Proteomes" id="UP000008881"/>
    </source>
</evidence>
<organism evidence="1 2">
    <name type="scientific">Klebsiella aerogenes (strain ATCC 13048 / DSM 30053 / CCUG 1429 / JCM 1235 / KCTC 2190 / NBRC 13534 / NCIMB 10102 / NCTC 10006 / CDC 819-56)</name>
    <name type="common">Enterobacter aerogenes</name>
    <dbReference type="NCBI Taxonomy" id="1028307"/>
    <lineage>
        <taxon>Bacteria</taxon>
        <taxon>Pseudomonadati</taxon>
        <taxon>Pseudomonadota</taxon>
        <taxon>Gammaproteobacteria</taxon>
        <taxon>Enterobacterales</taxon>
        <taxon>Enterobacteriaceae</taxon>
        <taxon>Klebsiella/Raoultella group</taxon>
        <taxon>Klebsiella</taxon>
    </lineage>
</organism>